<dbReference type="Pfam" id="PF13727">
    <property type="entry name" value="CoA_binding_3"/>
    <property type="match status" value="1"/>
</dbReference>
<dbReference type="Proteomes" id="UP001499954">
    <property type="component" value="Unassembled WGS sequence"/>
</dbReference>
<proteinExistence type="inferred from homology"/>
<name>A0ABP5C438_9MICO</name>
<dbReference type="EMBL" id="BAAAMK010000004">
    <property type="protein sequence ID" value="GAA1956360.1"/>
    <property type="molecule type" value="Genomic_DNA"/>
</dbReference>
<keyword evidence="6 7" id="KW-0472">Membrane</keyword>
<dbReference type="GO" id="GO:0016740">
    <property type="term" value="F:transferase activity"/>
    <property type="evidence" value="ECO:0007669"/>
    <property type="project" value="UniProtKB-KW"/>
</dbReference>
<keyword evidence="3 9" id="KW-0808">Transferase</keyword>
<evidence type="ECO:0000256" key="6">
    <source>
        <dbReference type="ARBA" id="ARBA00023136"/>
    </source>
</evidence>
<feature type="transmembrane region" description="Helical" evidence="7">
    <location>
        <begin position="289"/>
        <end position="310"/>
    </location>
</feature>
<feature type="domain" description="Bacterial sugar transferase" evidence="8">
    <location>
        <begin position="284"/>
        <end position="471"/>
    </location>
</feature>
<evidence type="ECO:0000256" key="1">
    <source>
        <dbReference type="ARBA" id="ARBA00004141"/>
    </source>
</evidence>
<organism evidence="9 10">
    <name type="scientific">Agromyces allii</name>
    <dbReference type="NCBI Taxonomy" id="393607"/>
    <lineage>
        <taxon>Bacteria</taxon>
        <taxon>Bacillati</taxon>
        <taxon>Actinomycetota</taxon>
        <taxon>Actinomycetes</taxon>
        <taxon>Micrococcales</taxon>
        <taxon>Microbacteriaceae</taxon>
        <taxon>Agromyces</taxon>
    </lineage>
</organism>
<evidence type="ECO:0000313" key="9">
    <source>
        <dbReference type="EMBL" id="GAA1956360.1"/>
    </source>
</evidence>
<feature type="transmembrane region" description="Helical" evidence="7">
    <location>
        <begin position="112"/>
        <end position="131"/>
    </location>
</feature>
<sequence>MAGGGGAHPRPWASGYRTRLIVCDAVTIVLTVVGALQAVLLATERTAPIWSMTMPYAVAAAVWISALAMLHTRDERLFAVGAEEYKRVMGASTVAIGVLAVAFLSLGTNAPGSYLLVTWIIGVPLLLLERWSWRRWLTRQRQAGRALSRAIVVGGVDDVTQVIAQMSRCPSGYAVVGVAVDGLTSRTSLPVGERALPVLSSPAAVASTARRHEVQTIVVAGGASVGPAFVKRLAWELEGTSIDLVLATRLIEVAGPRIHFQMIDDLPLMHVDIPRFEGGKHVAKRALDIVGASAALLVLAPLFVAIAIAVRLDTPGAPLFRQERVGRGGRTFTLLKFRSMSATAEQDLAALLDRDEGNGMLFKLHDDPRITRVGRVLRKYSLDELPQFWNVLVGEMSLVGPRPPLVSEVEGYEAHVRRRLYLKPGLTGPWQVSGRSDLTWEESVRLDLHYIENWSLIGDVMLLWRTMHVVVHHVGAY</sequence>
<evidence type="ECO:0000256" key="5">
    <source>
        <dbReference type="ARBA" id="ARBA00022989"/>
    </source>
</evidence>
<feature type="transmembrane region" description="Helical" evidence="7">
    <location>
        <begin position="20"/>
        <end position="43"/>
    </location>
</feature>
<keyword evidence="4 7" id="KW-0812">Transmembrane</keyword>
<dbReference type="InterPro" id="IPR017475">
    <property type="entry name" value="EPS_sugar_tfrase"/>
</dbReference>
<comment type="caution">
    <text evidence="9">The sequence shown here is derived from an EMBL/GenBank/DDBJ whole genome shotgun (WGS) entry which is preliminary data.</text>
</comment>
<evidence type="ECO:0000256" key="3">
    <source>
        <dbReference type="ARBA" id="ARBA00022679"/>
    </source>
</evidence>
<comment type="similarity">
    <text evidence="2">Belongs to the bacterial sugar transferase family.</text>
</comment>
<evidence type="ECO:0000256" key="2">
    <source>
        <dbReference type="ARBA" id="ARBA00006464"/>
    </source>
</evidence>
<dbReference type="InterPro" id="IPR003362">
    <property type="entry name" value="Bact_transf"/>
</dbReference>
<reference evidence="10" key="1">
    <citation type="journal article" date="2019" name="Int. J. Syst. Evol. Microbiol.">
        <title>The Global Catalogue of Microorganisms (GCM) 10K type strain sequencing project: providing services to taxonomists for standard genome sequencing and annotation.</title>
        <authorList>
            <consortium name="The Broad Institute Genomics Platform"/>
            <consortium name="The Broad Institute Genome Sequencing Center for Infectious Disease"/>
            <person name="Wu L."/>
            <person name="Ma J."/>
        </authorList>
    </citation>
    <scope>NUCLEOTIDE SEQUENCE [LARGE SCALE GENOMIC DNA]</scope>
    <source>
        <strain evidence="10">JCM 13584</strain>
    </source>
</reference>
<protein>
    <submittedName>
        <fullName evidence="9">Sugar transferase</fullName>
    </submittedName>
</protein>
<dbReference type="PANTHER" id="PTHR30576">
    <property type="entry name" value="COLANIC BIOSYNTHESIS UDP-GLUCOSE LIPID CARRIER TRANSFERASE"/>
    <property type="match status" value="1"/>
</dbReference>
<accession>A0ABP5C438</accession>
<dbReference type="Pfam" id="PF02397">
    <property type="entry name" value="Bac_transf"/>
    <property type="match status" value="1"/>
</dbReference>
<comment type="subcellular location">
    <subcellularLocation>
        <location evidence="1">Membrane</location>
        <topology evidence="1">Multi-pass membrane protein</topology>
    </subcellularLocation>
</comment>
<dbReference type="PANTHER" id="PTHR30576:SF10">
    <property type="entry name" value="SLL5057 PROTEIN"/>
    <property type="match status" value="1"/>
</dbReference>
<evidence type="ECO:0000313" key="10">
    <source>
        <dbReference type="Proteomes" id="UP001499954"/>
    </source>
</evidence>
<dbReference type="NCBIfam" id="TIGR03025">
    <property type="entry name" value="EPS_sugtrans"/>
    <property type="match status" value="1"/>
</dbReference>
<evidence type="ECO:0000256" key="7">
    <source>
        <dbReference type="SAM" id="Phobius"/>
    </source>
</evidence>
<keyword evidence="5 7" id="KW-1133">Transmembrane helix</keyword>
<gene>
    <name evidence="9" type="ORF">GCM10009717_23060</name>
</gene>
<feature type="transmembrane region" description="Helical" evidence="7">
    <location>
        <begin position="88"/>
        <end position="106"/>
    </location>
</feature>
<evidence type="ECO:0000256" key="4">
    <source>
        <dbReference type="ARBA" id="ARBA00022692"/>
    </source>
</evidence>
<feature type="transmembrane region" description="Helical" evidence="7">
    <location>
        <begin position="49"/>
        <end position="68"/>
    </location>
</feature>
<keyword evidence="10" id="KW-1185">Reference proteome</keyword>
<evidence type="ECO:0000259" key="8">
    <source>
        <dbReference type="Pfam" id="PF02397"/>
    </source>
</evidence>